<accession>A0A1M6X1W4</accession>
<feature type="chain" id="PRO_5030031566" description="Outer membrane protein beta-barrel domain-containing protein" evidence="1">
    <location>
        <begin position="27"/>
        <end position="206"/>
    </location>
</feature>
<feature type="signal peptide" evidence="1">
    <location>
        <begin position="1"/>
        <end position="26"/>
    </location>
</feature>
<gene>
    <name evidence="2" type="ORF">SAMN05444171_2587</name>
</gene>
<organism evidence="2 3">
    <name type="scientific">Bradyrhizobium lablabi</name>
    <dbReference type="NCBI Taxonomy" id="722472"/>
    <lineage>
        <taxon>Bacteria</taxon>
        <taxon>Pseudomonadati</taxon>
        <taxon>Pseudomonadota</taxon>
        <taxon>Alphaproteobacteria</taxon>
        <taxon>Hyphomicrobiales</taxon>
        <taxon>Nitrobacteraceae</taxon>
        <taxon>Bradyrhizobium</taxon>
    </lineage>
</organism>
<evidence type="ECO:0000256" key="1">
    <source>
        <dbReference type="SAM" id="SignalP"/>
    </source>
</evidence>
<dbReference type="Proteomes" id="UP000183208">
    <property type="component" value="Unassembled WGS sequence"/>
</dbReference>
<dbReference type="AlphaFoldDB" id="A0A1M6X1W4"/>
<protein>
    <recommendedName>
        <fullName evidence="4">Outer membrane protein beta-barrel domain-containing protein</fullName>
    </recommendedName>
</protein>
<reference evidence="2 3" key="1">
    <citation type="submission" date="2016-10" db="EMBL/GenBank/DDBJ databases">
        <authorList>
            <person name="de Groot N.N."/>
        </authorList>
    </citation>
    <scope>NUCLEOTIDE SEQUENCE [LARGE SCALE GENOMIC DNA]</scope>
    <source>
        <strain evidence="2 3">GAS522</strain>
    </source>
</reference>
<evidence type="ECO:0000313" key="3">
    <source>
        <dbReference type="Proteomes" id="UP000183208"/>
    </source>
</evidence>
<keyword evidence="1" id="KW-0732">Signal</keyword>
<dbReference type="OrthoDB" id="8248422at2"/>
<proteinExistence type="predicted"/>
<dbReference type="EMBL" id="FNTI01000001">
    <property type="protein sequence ID" value="SEC92434.1"/>
    <property type="molecule type" value="Genomic_DNA"/>
</dbReference>
<name>A0A1M6X1W4_9BRAD</name>
<evidence type="ECO:0008006" key="4">
    <source>
        <dbReference type="Google" id="ProtNLM"/>
    </source>
</evidence>
<dbReference type="RefSeq" id="WP_074819498.1">
    <property type="nucleotide sequence ID" value="NZ_FNTI01000001.1"/>
</dbReference>
<evidence type="ECO:0000313" key="2">
    <source>
        <dbReference type="EMBL" id="SEC92434.1"/>
    </source>
</evidence>
<sequence length="206" mass="20739">MSVFSSRLALAVGLAALGLGGPIAHAQGTSVPYYWASGWSSGFGGNLGADQGSNANINGDPAGFANNAAGPGAFMQRYSFSSSNFLNNERGGLGSSGLGLTGLNQTAAFGSSFTYDGVQVGYNFKNSPVSVFAGFDTAKYNPGLGANPFSPFDTSSNATPGYTARAGVEFKPTSNLSLSLGASFTQAGSDNSAVVLPGASPFGVRR</sequence>